<name>A0A5B0NI61_PUCGR</name>
<protein>
    <submittedName>
        <fullName evidence="1">Uncharacterized protein</fullName>
    </submittedName>
</protein>
<comment type="caution">
    <text evidence="1">The sequence shown here is derived from an EMBL/GenBank/DDBJ whole genome shotgun (WGS) entry which is preliminary data.</text>
</comment>
<evidence type="ECO:0000313" key="2">
    <source>
        <dbReference type="Proteomes" id="UP000325313"/>
    </source>
</evidence>
<organism evidence="1 2">
    <name type="scientific">Puccinia graminis f. sp. tritici</name>
    <dbReference type="NCBI Taxonomy" id="56615"/>
    <lineage>
        <taxon>Eukaryota</taxon>
        <taxon>Fungi</taxon>
        <taxon>Dikarya</taxon>
        <taxon>Basidiomycota</taxon>
        <taxon>Pucciniomycotina</taxon>
        <taxon>Pucciniomycetes</taxon>
        <taxon>Pucciniales</taxon>
        <taxon>Pucciniaceae</taxon>
        <taxon>Puccinia</taxon>
    </lineage>
</organism>
<dbReference type="AlphaFoldDB" id="A0A5B0NI61"/>
<accession>A0A5B0NI61</accession>
<proteinExistence type="predicted"/>
<dbReference type="EMBL" id="VDEP01000407">
    <property type="protein sequence ID" value="KAA1088252.1"/>
    <property type="molecule type" value="Genomic_DNA"/>
</dbReference>
<reference evidence="1 2" key="1">
    <citation type="submission" date="2019-05" db="EMBL/GenBank/DDBJ databases">
        <title>Emergence of the Ug99 lineage of the wheat stem rust pathogen through somatic hybridization.</title>
        <authorList>
            <person name="Li F."/>
            <person name="Upadhyaya N.M."/>
            <person name="Sperschneider J."/>
            <person name="Matny O."/>
            <person name="Nguyen-Phuc H."/>
            <person name="Mago R."/>
            <person name="Raley C."/>
            <person name="Miller M.E."/>
            <person name="Silverstein K.A.T."/>
            <person name="Henningsen E."/>
            <person name="Hirsch C.D."/>
            <person name="Visser B."/>
            <person name="Pretorius Z.A."/>
            <person name="Steffenson B.J."/>
            <person name="Schwessinger B."/>
            <person name="Dodds P.N."/>
            <person name="Figueroa M."/>
        </authorList>
    </citation>
    <scope>NUCLEOTIDE SEQUENCE [LARGE SCALE GENOMIC DNA]</scope>
    <source>
        <strain evidence="1 2">Ug99</strain>
    </source>
</reference>
<sequence length="59" mass="6847">MVTYVHLDPWCGKTIMLHAALFGDRNNDDSAWPDGTVADNLYRCNRQRKHIDVGRQTWS</sequence>
<evidence type="ECO:0000313" key="1">
    <source>
        <dbReference type="EMBL" id="KAA1088252.1"/>
    </source>
</evidence>
<dbReference type="Proteomes" id="UP000325313">
    <property type="component" value="Unassembled WGS sequence"/>
</dbReference>
<gene>
    <name evidence="1" type="ORF">PGTUg99_029353</name>
</gene>